<dbReference type="PROSITE" id="PS50262">
    <property type="entry name" value="G_PROTEIN_RECEP_F1_2"/>
    <property type="match status" value="1"/>
</dbReference>
<keyword evidence="4 6" id="KW-0472">Membrane</keyword>
<evidence type="ECO:0000256" key="5">
    <source>
        <dbReference type="SAM" id="MobiDB-lite"/>
    </source>
</evidence>
<dbReference type="CTD" id="9797816"/>
<feature type="transmembrane region" description="Helical" evidence="6">
    <location>
        <begin position="276"/>
        <end position="299"/>
    </location>
</feature>
<evidence type="ECO:0000256" key="3">
    <source>
        <dbReference type="ARBA" id="ARBA00022989"/>
    </source>
</evidence>
<dbReference type="SUPFAM" id="SSF81321">
    <property type="entry name" value="Family A G protein-coupled receptor-like"/>
    <property type="match status" value="1"/>
</dbReference>
<accession>A0A6A5GDF6</accession>
<dbReference type="RefSeq" id="XP_053582051.1">
    <property type="nucleotide sequence ID" value="XM_053733138.1"/>
</dbReference>
<feature type="region of interest" description="Disordered" evidence="5">
    <location>
        <begin position="363"/>
        <end position="408"/>
    </location>
</feature>
<evidence type="ECO:0000256" key="6">
    <source>
        <dbReference type="SAM" id="Phobius"/>
    </source>
</evidence>
<dbReference type="InterPro" id="IPR019427">
    <property type="entry name" value="7TM_GPCR_serpentine_rcpt_Srw"/>
</dbReference>
<dbReference type="GeneID" id="9797816"/>
<keyword evidence="3 6" id="KW-1133">Transmembrane helix</keyword>
<proteinExistence type="predicted"/>
<comment type="subcellular location">
    <subcellularLocation>
        <location evidence="1">Membrane</location>
    </subcellularLocation>
</comment>
<dbReference type="GO" id="GO:0016020">
    <property type="term" value="C:membrane"/>
    <property type="evidence" value="ECO:0007669"/>
    <property type="project" value="UniProtKB-SubCell"/>
</dbReference>
<feature type="transmembrane region" description="Helical" evidence="6">
    <location>
        <begin position="237"/>
        <end position="255"/>
    </location>
</feature>
<evidence type="ECO:0000313" key="8">
    <source>
        <dbReference type="EMBL" id="KAF1753090.1"/>
    </source>
</evidence>
<feature type="transmembrane region" description="Helical" evidence="6">
    <location>
        <begin position="34"/>
        <end position="56"/>
    </location>
</feature>
<keyword evidence="2 6" id="KW-0812">Transmembrane</keyword>
<dbReference type="EMBL" id="WUAV01000005">
    <property type="protein sequence ID" value="KAF1753090.1"/>
    <property type="molecule type" value="Genomic_DNA"/>
</dbReference>
<dbReference type="AlphaFoldDB" id="A0A6A5GDF6"/>
<feature type="domain" description="G-protein coupled receptors family 1 profile" evidence="7">
    <location>
        <begin position="52"/>
        <end position="286"/>
    </location>
</feature>
<dbReference type="PANTHER" id="PTHR46846:SF3">
    <property type="entry name" value="G-PROTEIN COUPLED RECEPTORS FAMILY 1 PROFILE DOMAIN-CONTAINING PROTEIN-RELATED"/>
    <property type="match status" value="1"/>
</dbReference>
<evidence type="ECO:0000256" key="4">
    <source>
        <dbReference type="ARBA" id="ARBA00023136"/>
    </source>
</evidence>
<dbReference type="PANTHER" id="PTHR46846">
    <property type="entry name" value="SERPENTINE RECEPTOR, CLASS W-RELATED"/>
    <property type="match status" value="1"/>
</dbReference>
<evidence type="ECO:0000259" key="7">
    <source>
        <dbReference type="PROSITE" id="PS50262"/>
    </source>
</evidence>
<feature type="compositionally biased region" description="Basic and acidic residues" evidence="5">
    <location>
        <begin position="379"/>
        <end position="399"/>
    </location>
</feature>
<protein>
    <recommendedName>
        <fullName evidence="7">G-protein coupled receptors family 1 profile domain-containing protein</fullName>
    </recommendedName>
</protein>
<gene>
    <name evidence="8" type="ORF">GCK72_019646</name>
</gene>
<organism evidence="8 9">
    <name type="scientific">Caenorhabditis remanei</name>
    <name type="common">Caenorhabditis vulgaris</name>
    <dbReference type="NCBI Taxonomy" id="31234"/>
    <lineage>
        <taxon>Eukaryota</taxon>
        <taxon>Metazoa</taxon>
        <taxon>Ecdysozoa</taxon>
        <taxon>Nematoda</taxon>
        <taxon>Chromadorea</taxon>
        <taxon>Rhabditida</taxon>
        <taxon>Rhabditina</taxon>
        <taxon>Rhabditomorpha</taxon>
        <taxon>Rhabditoidea</taxon>
        <taxon>Rhabditidae</taxon>
        <taxon>Peloderinae</taxon>
        <taxon>Caenorhabditis</taxon>
    </lineage>
</organism>
<dbReference type="Pfam" id="PF10324">
    <property type="entry name" value="7TM_GPCR_Srw"/>
    <property type="match status" value="1"/>
</dbReference>
<feature type="transmembrane region" description="Helical" evidence="6">
    <location>
        <begin position="164"/>
        <end position="185"/>
    </location>
</feature>
<feature type="transmembrane region" description="Helical" evidence="6">
    <location>
        <begin position="68"/>
        <end position="90"/>
    </location>
</feature>
<dbReference type="InterPro" id="IPR017452">
    <property type="entry name" value="GPCR_Rhodpsn_7TM"/>
</dbReference>
<evidence type="ECO:0000256" key="1">
    <source>
        <dbReference type="ARBA" id="ARBA00004370"/>
    </source>
</evidence>
<dbReference type="KEGG" id="crq:GCK72_019646"/>
<name>A0A6A5GDF6_CAERE</name>
<dbReference type="GO" id="GO:0008528">
    <property type="term" value="F:G protein-coupled peptide receptor activity"/>
    <property type="evidence" value="ECO:0007669"/>
    <property type="project" value="InterPro"/>
</dbReference>
<dbReference type="Gene3D" id="1.20.1070.10">
    <property type="entry name" value="Rhodopsin 7-helix transmembrane proteins"/>
    <property type="match status" value="1"/>
</dbReference>
<sequence>MTKKPRIYTTTSLPTSEIPIQSDYDPDMEFYNKISMACAMIDLILQSLTIFVNIIHLSVLSQKELRGLSIYLIMIWIALLDTTNFCIWVFNNLDMFFRILSIPGTPCLSYEFTEFTPYNFFTAEANFISQRLSTLLSLLMALTRTLSVRFPVNNLVQSMTSCKMTLRVMVLLLLVFMGISFWPLISLKKLWLPDYVNSFCTLSPAELNATGYVWAFPKSVTNAIDVSTIFDKIFMKFLPAIGYPILTILLILELIKVKKRRSKMQNNESKDNTTGLILFMTISFMLSEGTAAVQGILIYNHEWFDDEKVVNAIAFSSYPIYNLRSLNEFSHFFVCYFLSSRYRDTLYRIMCCCQEKSKRNNAHNSTAIDESISTESAYDGDKSKDSEMMGDDENRRLSNERSSSSCDSMRKASHIFRLIRVNLMQIVDQLTNNGPEVSAIPLPTSQSSATHENLVSNNRLESSEGLIITHDAIIDQNTTIPSIQVIPMEAEPLNQEPARSSEHYSSSFQFEDIDYSVTRARAISPRDLTT</sequence>
<dbReference type="Proteomes" id="UP000483820">
    <property type="component" value="Chromosome V"/>
</dbReference>
<comment type="caution">
    <text evidence="8">The sequence shown here is derived from an EMBL/GenBank/DDBJ whole genome shotgun (WGS) entry which is preliminary data.</text>
</comment>
<reference evidence="8 9" key="1">
    <citation type="submission" date="2019-12" db="EMBL/GenBank/DDBJ databases">
        <title>Chromosome-level assembly of the Caenorhabditis remanei genome.</title>
        <authorList>
            <person name="Teterina A.A."/>
            <person name="Willis J.H."/>
            <person name="Phillips P.C."/>
        </authorList>
    </citation>
    <scope>NUCLEOTIDE SEQUENCE [LARGE SCALE GENOMIC DNA]</scope>
    <source>
        <strain evidence="8 9">PX506</strain>
        <tissue evidence="8">Whole organism</tissue>
    </source>
</reference>
<evidence type="ECO:0000256" key="2">
    <source>
        <dbReference type="ARBA" id="ARBA00022692"/>
    </source>
</evidence>
<feature type="compositionally biased region" description="Polar residues" evidence="5">
    <location>
        <begin position="363"/>
        <end position="376"/>
    </location>
</feature>
<evidence type="ECO:0000313" key="9">
    <source>
        <dbReference type="Proteomes" id="UP000483820"/>
    </source>
</evidence>